<dbReference type="GO" id="GO:0032259">
    <property type="term" value="P:methylation"/>
    <property type="evidence" value="ECO:0007669"/>
    <property type="project" value="UniProtKB-KW"/>
</dbReference>
<protein>
    <submittedName>
        <fullName evidence="3">Methyltransferase domain-containing protein</fullName>
    </submittedName>
</protein>
<dbReference type="Pfam" id="PF08241">
    <property type="entry name" value="Methyltransf_11"/>
    <property type="match status" value="1"/>
</dbReference>
<dbReference type="EMBL" id="JBHUDX010000110">
    <property type="protein sequence ID" value="MFD1662989.1"/>
    <property type="molecule type" value="Genomic_DNA"/>
</dbReference>
<reference evidence="4" key="1">
    <citation type="journal article" date="2019" name="Int. J. Syst. Evol. Microbiol.">
        <title>The Global Catalogue of Microorganisms (GCM) 10K type strain sequencing project: providing services to taxonomists for standard genome sequencing and annotation.</title>
        <authorList>
            <consortium name="The Broad Institute Genomics Platform"/>
            <consortium name="The Broad Institute Genome Sequencing Center for Infectious Disease"/>
            <person name="Wu L."/>
            <person name="Ma J."/>
        </authorList>
    </citation>
    <scope>NUCLEOTIDE SEQUENCE [LARGE SCALE GENOMIC DNA]</scope>
    <source>
        <strain evidence="4">CGMCC 1.12470</strain>
    </source>
</reference>
<dbReference type="InterPro" id="IPR013216">
    <property type="entry name" value="Methyltransf_11"/>
</dbReference>
<dbReference type="PANTHER" id="PTHR44068:SF11">
    <property type="entry name" value="GERANYL DIPHOSPHATE 2-C-METHYLTRANSFERASE"/>
    <property type="match status" value="1"/>
</dbReference>
<evidence type="ECO:0000313" key="4">
    <source>
        <dbReference type="Proteomes" id="UP001597261"/>
    </source>
</evidence>
<dbReference type="Gene3D" id="3.40.50.150">
    <property type="entry name" value="Vaccinia Virus protein VP39"/>
    <property type="match status" value="1"/>
</dbReference>
<dbReference type="InterPro" id="IPR029063">
    <property type="entry name" value="SAM-dependent_MTases_sf"/>
</dbReference>
<dbReference type="InterPro" id="IPR050447">
    <property type="entry name" value="Erg6_SMT_methyltransf"/>
</dbReference>
<evidence type="ECO:0000313" key="3">
    <source>
        <dbReference type="EMBL" id="MFD1662989.1"/>
    </source>
</evidence>
<comment type="caution">
    <text evidence="3">The sequence shown here is derived from an EMBL/GenBank/DDBJ whole genome shotgun (WGS) entry which is preliminary data.</text>
</comment>
<gene>
    <name evidence="3" type="ORF">ACFSL4_33685</name>
</gene>
<evidence type="ECO:0000256" key="1">
    <source>
        <dbReference type="ARBA" id="ARBA00022679"/>
    </source>
</evidence>
<keyword evidence="1" id="KW-0808">Transferase</keyword>
<name>A0ABW4J032_9ACTN</name>
<feature type="domain" description="Methyltransferase type 11" evidence="2">
    <location>
        <begin position="55"/>
        <end position="150"/>
    </location>
</feature>
<proteinExistence type="predicted"/>
<sequence>MTGPNPPEIVKACCATAYQSDAVTAILGDSYHPGGLALSQHLGRTLRLRPGMRVLDVAAGPGSTALLFAAEFGCEVVGVDLGERNTARAREAARQAGLADLVAFRVGDAEQLPFDDASFDAVVCECALCTFPDKPTAARELARVLRPGGRAGITDITVTPGALPRELTDLAGWIACLADARSLEQYADLLTAAGLQTTAIERHDDALRRMVEQIDARLRAYRMTTRGALALSGVDTDRALALAAQAQRVVRDGAAGYALLIADKPAETPKS</sequence>
<dbReference type="CDD" id="cd02440">
    <property type="entry name" value="AdoMet_MTases"/>
    <property type="match status" value="1"/>
</dbReference>
<accession>A0ABW4J032</accession>
<dbReference type="PANTHER" id="PTHR44068">
    <property type="entry name" value="ZGC:194242"/>
    <property type="match status" value="1"/>
</dbReference>
<organism evidence="3 4">
    <name type="scientific">Streptomyces caeni</name>
    <dbReference type="NCBI Taxonomy" id="2307231"/>
    <lineage>
        <taxon>Bacteria</taxon>
        <taxon>Bacillati</taxon>
        <taxon>Actinomycetota</taxon>
        <taxon>Actinomycetes</taxon>
        <taxon>Kitasatosporales</taxon>
        <taxon>Streptomycetaceae</taxon>
        <taxon>Streptomyces</taxon>
    </lineage>
</organism>
<dbReference type="RefSeq" id="WP_381091418.1">
    <property type="nucleotide sequence ID" value="NZ_JBHUDX010000110.1"/>
</dbReference>
<evidence type="ECO:0000259" key="2">
    <source>
        <dbReference type="Pfam" id="PF08241"/>
    </source>
</evidence>
<dbReference type="Proteomes" id="UP001597261">
    <property type="component" value="Unassembled WGS sequence"/>
</dbReference>
<keyword evidence="3" id="KW-0489">Methyltransferase</keyword>
<keyword evidence="4" id="KW-1185">Reference proteome</keyword>
<dbReference type="SUPFAM" id="SSF53335">
    <property type="entry name" value="S-adenosyl-L-methionine-dependent methyltransferases"/>
    <property type="match status" value="1"/>
</dbReference>
<dbReference type="GO" id="GO:0008168">
    <property type="term" value="F:methyltransferase activity"/>
    <property type="evidence" value="ECO:0007669"/>
    <property type="project" value="UniProtKB-KW"/>
</dbReference>